<dbReference type="SUPFAM" id="SSF69118">
    <property type="entry name" value="AhpD-like"/>
    <property type="match status" value="1"/>
</dbReference>
<accession>A0A1G7C0H3</accession>
<dbReference type="AlphaFoldDB" id="A0A1G7C0H3"/>
<evidence type="ECO:0000313" key="3">
    <source>
        <dbReference type="Proteomes" id="UP000199412"/>
    </source>
</evidence>
<dbReference type="Pfam" id="PF02627">
    <property type="entry name" value="CMD"/>
    <property type="match status" value="1"/>
</dbReference>
<dbReference type="PANTHER" id="PTHR35446:SF2">
    <property type="entry name" value="CARBOXYMUCONOLACTONE DECARBOXYLASE-LIKE DOMAIN-CONTAINING PROTEIN"/>
    <property type="match status" value="1"/>
</dbReference>
<dbReference type="InterPro" id="IPR029032">
    <property type="entry name" value="AhpD-like"/>
</dbReference>
<dbReference type="OrthoDB" id="9801997at2"/>
<reference evidence="2 3" key="1">
    <citation type="submission" date="2016-10" db="EMBL/GenBank/DDBJ databases">
        <authorList>
            <person name="de Groot N.N."/>
        </authorList>
    </citation>
    <scope>NUCLEOTIDE SEQUENCE [LARGE SCALE GENOMIC DNA]</scope>
    <source>
        <strain evidence="2 3">ATCC 700224</strain>
    </source>
</reference>
<dbReference type="GO" id="GO:0051920">
    <property type="term" value="F:peroxiredoxin activity"/>
    <property type="evidence" value="ECO:0007669"/>
    <property type="project" value="InterPro"/>
</dbReference>
<proteinExistence type="predicted"/>
<protein>
    <submittedName>
        <fullName evidence="2">Alkylhydroperoxidase AhpD family core domain-containing protein</fullName>
    </submittedName>
</protein>
<dbReference type="EMBL" id="FNAP01000005">
    <property type="protein sequence ID" value="SDE32821.1"/>
    <property type="molecule type" value="Genomic_DNA"/>
</dbReference>
<evidence type="ECO:0000259" key="1">
    <source>
        <dbReference type="Pfam" id="PF02627"/>
    </source>
</evidence>
<sequence>MATVRPPQDPEQDPRVKAVFDDIRATRGTDFINNVWRYLAFDPALLESVWADIKAVMATPSALDPKTKEMVYVAVSIANGCDYCTHSHTAAARAKGMTEAEHADLLRVIGTASRLNALLNGLHIPVDAAFDADAAP</sequence>
<dbReference type="Proteomes" id="UP000199412">
    <property type="component" value="Unassembled WGS sequence"/>
</dbReference>
<organism evidence="2 3">
    <name type="scientific">Rhodospira trueperi</name>
    <dbReference type="NCBI Taxonomy" id="69960"/>
    <lineage>
        <taxon>Bacteria</taxon>
        <taxon>Pseudomonadati</taxon>
        <taxon>Pseudomonadota</taxon>
        <taxon>Alphaproteobacteria</taxon>
        <taxon>Rhodospirillales</taxon>
        <taxon>Rhodospirillaceae</taxon>
        <taxon>Rhodospira</taxon>
    </lineage>
</organism>
<dbReference type="InterPro" id="IPR003779">
    <property type="entry name" value="CMD-like"/>
</dbReference>
<keyword evidence="2" id="KW-0575">Peroxidase</keyword>
<dbReference type="RefSeq" id="WP_092785386.1">
    <property type="nucleotide sequence ID" value="NZ_FNAP01000005.1"/>
</dbReference>
<dbReference type="Gene3D" id="1.20.1290.10">
    <property type="entry name" value="AhpD-like"/>
    <property type="match status" value="1"/>
</dbReference>
<dbReference type="NCBIfam" id="TIGR00778">
    <property type="entry name" value="ahpD_dom"/>
    <property type="match status" value="1"/>
</dbReference>
<feature type="domain" description="Carboxymuconolactone decarboxylase-like" evidence="1">
    <location>
        <begin position="54"/>
        <end position="124"/>
    </location>
</feature>
<keyword evidence="3" id="KW-1185">Reference proteome</keyword>
<dbReference type="InterPro" id="IPR004675">
    <property type="entry name" value="AhpD_core"/>
</dbReference>
<dbReference type="STRING" id="69960.SAMN05421720_105249"/>
<evidence type="ECO:0000313" key="2">
    <source>
        <dbReference type="EMBL" id="SDE32821.1"/>
    </source>
</evidence>
<gene>
    <name evidence="2" type="ORF">SAMN05421720_105249</name>
</gene>
<dbReference type="PANTHER" id="PTHR35446">
    <property type="entry name" value="SI:CH211-175M2.5"/>
    <property type="match status" value="1"/>
</dbReference>
<name>A0A1G7C0H3_9PROT</name>
<keyword evidence="2" id="KW-0560">Oxidoreductase</keyword>